<evidence type="ECO:0000313" key="2">
    <source>
        <dbReference type="Proteomes" id="UP000635384"/>
    </source>
</evidence>
<comment type="caution">
    <text evidence="1">The sequence shown here is derived from an EMBL/GenBank/DDBJ whole genome shotgun (WGS) entry which is preliminary data.</text>
</comment>
<organism evidence="1 2">
    <name type="scientific">Erythrobacter rubeus</name>
    <dbReference type="NCBI Taxonomy" id="2760803"/>
    <lineage>
        <taxon>Bacteria</taxon>
        <taxon>Pseudomonadati</taxon>
        <taxon>Pseudomonadota</taxon>
        <taxon>Alphaproteobacteria</taxon>
        <taxon>Sphingomonadales</taxon>
        <taxon>Erythrobacteraceae</taxon>
        <taxon>Erythrobacter/Porphyrobacter group</taxon>
        <taxon>Erythrobacter</taxon>
    </lineage>
</organism>
<protein>
    <submittedName>
        <fullName evidence="1">Uncharacterized protein</fullName>
    </submittedName>
</protein>
<accession>A0ABR8KR76</accession>
<evidence type="ECO:0000313" key="1">
    <source>
        <dbReference type="EMBL" id="MBD2840762.1"/>
    </source>
</evidence>
<keyword evidence="2" id="KW-1185">Reference proteome</keyword>
<name>A0ABR8KR76_9SPHN</name>
<gene>
    <name evidence="1" type="ORF">IB285_00665</name>
</gene>
<dbReference type="RefSeq" id="WP_190786366.1">
    <property type="nucleotide sequence ID" value="NZ_JACXLC010000001.1"/>
</dbReference>
<proteinExistence type="predicted"/>
<dbReference type="Proteomes" id="UP000635384">
    <property type="component" value="Unassembled WGS sequence"/>
</dbReference>
<dbReference type="EMBL" id="JACXLC010000001">
    <property type="protein sequence ID" value="MBD2840762.1"/>
    <property type="molecule type" value="Genomic_DNA"/>
</dbReference>
<sequence length="65" mass="7089">MGTRRALISKDDLNRMALTVAQHGVVFQGRVTPSGDLTFRLTPFVTKPEGSADDLDDRLADWAAS</sequence>
<reference evidence="1 2" key="1">
    <citation type="submission" date="2020-09" db="EMBL/GenBank/DDBJ databases">
        <authorList>
            <person name="Yoon J.-W."/>
        </authorList>
    </citation>
    <scope>NUCLEOTIDE SEQUENCE [LARGE SCALE GENOMIC DNA]</scope>
    <source>
        <strain evidence="1 2">KMU-140</strain>
    </source>
</reference>